<comment type="similarity">
    <text evidence="1">Belongs to the TfdA dioxygenase family.</text>
</comment>
<organism evidence="8">
    <name type="scientific">freshwater metagenome</name>
    <dbReference type="NCBI Taxonomy" id="449393"/>
    <lineage>
        <taxon>unclassified sequences</taxon>
        <taxon>metagenomes</taxon>
        <taxon>ecological metagenomes</taxon>
    </lineage>
</organism>
<dbReference type="AlphaFoldDB" id="A0A6J7A5E7"/>
<protein>
    <submittedName>
        <fullName evidence="8">Unannotated protein</fullName>
    </submittedName>
</protein>
<feature type="domain" description="TauD/TfdA-like" evidence="6">
    <location>
        <begin position="7"/>
        <end position="271"/>
    </location>
</feature>
<name>A0A6J7A5E7_9ZZZZ</name>
<dbReference type="GO" id="GO:0046872">
    <property type="term" value="F:metal ion binding"/>
    <property type="evidence" value="ECO:0007669"/>
    <property type="project" value="UniProtKB-KW"/>
</dbReference>
<evidence type="ECO:0000313" key="8">
    <source>
        <dbReference type="EMBL" id="CAB4828072.1"/>
    </source>
</evidence>
<dbReference type="EMBL" id="CAFBOS010000138">
    <property type="protein sequence ID" value="CAB5006976.1"/>
    <property type="molecule type" value="Genomic_DNA"/>
</dbReference>
<evidence type="ECO:0000256" key="2">
    <source>
        <dbReference type="ARBA" id="ARBA00022723"/>
    </source>
</evidence>
<reference evidence="8" key="1">
    <citation type="submission" date="2020-05" db="EMBL/GenBank/DDBJ databases">
        <authorList>
            <person name="Chiriac C."/>
            <person name="Salcher M."/>
            <person name="Ghai R."/>
            <person name="Kavagutti S V."/>
        </authorList>
    </citation>
    <scope>NUCLEOTIDE SEQUENCE</scope>
</reference>
<dbReference type="PANTHER" id="PTHR30468">
    <property type="entry name" value="ALPHA-KETOGLUTARATE-DEPENDENT SULFONATE DIOXYGENASE"/>
    <property type="match status" value="1"/>
</dbReference>
<evidence type="ECO:0000256" key="1">
    <source>
        <dbReference type="ARBA" id="ARBA00005896"/>
    </source>
</evidence>
<keyword evidence="3" id="KW-0223">Dioxygenase</keyword>
<evidence type="ECO:0000256" key="3">
    <source>
        <dbReference type="ARBA" id="ARBA00022964"/>
    </source>
</evidence>
<accession>A0A6J7A5E7</accession>
<dbReference type="Pfam" id="PF02668">
    <property type="entry name" value="TauD"/>
    <property type="match status" value="1"/>
</dbReference>
<dbReference type="GO" id="GO:0006790">
    <property type="term" value="P:sulfur compound metabolic process"/>
    <property type="evidence" value="ECO:0007669"/>
    <property type="project" value="TreeGrafter"/>
</dbReference>
<gene>
    <name evidence="7" type="ORF">UFOPK2754_01190</name>
    <name evidence="8" type="ORF">UFOPK3139_01176</name>
    <name evidence="9" type="ORF">UFOPK3543_03139</name>
    <name evidence="10" type="ORF">UFOPK3967_02028</name>
</gene>
<proteinExistence type="inferred from homology"/>
<dbReference type="EMBL" id="CAFABA010000039">
    <property type="protein sequence ID" value="CAB4828072.1"/>
    <property type="molecule type" value="Genomic_DNA"/>
</dbReference>
<evidence type="ECO:0000259" key="6">
    <source>
        <dbReference type="Pfam" id="PF02668"/>
    </source>
</evidence>
<dbReference type="InterPro" id="IPR003819">
    <property type="entry name" value="TauD/TfdA-like"/>
</dbReference>
<evidence type="ECO:0000313" key="10">
    <source>
        <dbReference type="EMBL" id="CAB5006976.1"/>
    </source>
</evidence>
<keyword evidence="2" id="KW-0479">Metal-binding</keyword>
<evidence type="ECO:0000256" key="5">
    <source>
        <dbReference type="ARBA" id="ARBA00023004"/>
    </source>
</evidence>
<keyword evidence="4" id="KW-0560">Oxidoreductase</keyword>
<evidence type="ECO:0000313" key="9">
    <source>
        <dbReference type="EMBL" id="CAB4939093.1"/>
    </source>
</evidence>
<dbReference type="EMBL" id="CAFBMH010000210">
    <property type="protein sequence ID" value="CAB4939093.1"/>
    <property type="molecule type" value="Genomic_DNA"/>
</dbReference>
<sequence>MTLRCTPLDAPLGAMVEGFDFAAPVTPATSAALVAAIDEHLVLVFRNGDAPPTNQQVVNVCTAVGPLRPTLADKSRIPGFPGINRVSNRDDAGVVGTGGHGIVTWHSDLSFQPPLIEFLYLDALSIPGRGGDTSWTNLCAAYDALPVARRAQIDHLGVRYRLRDGLDFSSYFKASDPASLFQDTEISLVQTNPRNGRRAVWPNTGPDFAVEVQGMSKEDGTQLLAELFAHCTRDEFTYRHKWRTGDACLWLNTHTMHQRDSFPDTDVRVLRHVNILGRSDPRQTVSG</sequence>
<keyword evidence="5" id="KW-0408">Iron</keyword>
<dbReference type="InterPro" id="IPR051323">
    <property type="entry name" value="AtsK-like"/>
</dbReference>
<dbReference type="GO" id="GO:0000908">
    <property type="term" value="F:taurine dioxygenase activity"/>
    <property type="evidence" value="ECO:0007669"/>
    <property type="project" value="TreeGrafter"/>
</dbReference>
<dbReference type="SUPFAM" id="SSF51197">
    <property type="entry name" value="Clavaminate synthase-like"/>
    <property type="match status" value="1"/>
</dbReference>
<evidence type="ECO:0000313" key="7">
    <source>
        <dbReference type="EMBL" id="CAB4741219.1"/>
    </source>
</evidence>
<dbReference type="InterPro" id="IPR042098">
    <property type="entry name" value="TauD-like_sf"/>
</dbReference>
<dbReference type="GO" id="GO:0005737">
    <property type="term" value="C:cytoplasm"/>
    <property type="evidence" value="ECO:0007669"/>
    <property type="project" value="TreeGrafter"/>
</dbReference>
<evidence type="ECO:0000256" key="4">
    <source>
        <dbReference type="ARBA" id="ARBA00023002"/>
    </source>
</evidence>
<dbReference type="PANTHER" id="PTHR30468:SF1">
    <property type="entry name" value="ALPHA-KETOGLUTARATE-DEPENDENT SULFONATE DIOXYGENASE"/>
    <property type="match status" value="1"/>
</dbReference>
<dbReference type="EMBL" id="CAEZYR010000036">
    <property type="protein sequence ID" value="CAB4741219.1"/>
    <property type="molecule type" value="Genomic_DNA"/>
</dbReference>
<dbReference type="Gene3D" id="3.60.130.10">
    <property type="entry name" value="Clavaminate synthase-like"/>
    <property type="match status" value="1"/>
</dbReference>